<evidence type="ECO:0000313" key="25">
    <source>
        <dbReference type="Ensembl" id="ENSPNAP00000017126.1"/>
    </source>
</evidence>
<comment type="subcellular location">
    <subcellularLocation>
        <location evidence="1">Mitochondrion matrix</location>
    </subcellularLocation>
</comment>
<evidence type="ECO:0000256" key="21">
    <source>
        <dbReference type="ARBA" id="ARBA00078358"/>
    </source>
</evidence>
<dbReference type="CDD" id="cd06558">
    <property type="entry name" value="crotonase-like"/>
    <property type="match status" value="1"/>
</dbReference>
<gene>
    <name evidence="25" type="primary">ECI1</name>
</gene>
<dbReference type="PROSITE" id="PS00166">
    <property type="entry name" value="ENOYL_COA_HYDRATASE"/>
    <property type="match status" value="1"/>
</dbReference>
<keyword evidence="8" id="KW-0007">Acetylation</keyword>
<evidence type="ECO:0000256" key="19">
    <source>
        <dbReference type="ARBA" id="ARBA00068317"/>
    </source>
</evidence>
<dbReference type="Proteomes" id="UP001501920">
    <property type="component" value="Chromosome 14"/>
</dbReference>
<dbReference type="OMA" id="WFMSSFL"/>
<comment type="catalytic activity">
    <reaction evidence="14">
        <text>(3Z)-decenoyl-CoA = (2E)-decenoyl-CoA</text>
        <dbReference type="Rhea" id="RHEA:77195"/>
        <dbReference type="ChEBI" id="CHEBI:61406"/>
        <dbReference type="ChEBI" id="CHEBI:195601"/>
    </reaction>
    <physiologicalReaction direction="left-to-right" evidence="14">
        <dbReference type="Rhea" id="RHEA:77196"/>
    </physiologicalReaction>
</comment>
<dbReference type="PANTHER" id="PTHR11941:SF45">
    <property type="entry name" value="ENOYL-COA DELTA ISOMERASE 1, MITOCHONDRIAL"/>
    <property type="match status" value="1"/>
</dbReference>
<evidence type="ECO:0000256" key="1">
    <source>
        <dbReference type="ARBA" id="ARBA00004305"/>
    </source>
</evidence>
<keyword evidence="7" id="KW-0809">Transit peptide</keyword>
<evidence type="ECO:0000256" key="6">
    <source>
        <dbReference type="ARBA" id="ARBA00022832"/>
    </source>
</evidence>
<dbReference type="FunFam" id="3.90.226.10:FF:000034">
    <property type="entry name" value="Enoyl-CoA delta isomerase 1"/>
    <property type="match status" value="1"/>
</dbReference>
<evidence type="ECO:0000256" key="11">
    <source>
        <dbReference type="ARBA" id="ARBA00023235"/>
    </source>
</evidence>
<evidence type="ECO:0000256" key="4">
    <source>
        <dbReference type="ARBA" id="ARBA00011233"/>
    </source>
</evidence>
<reference evidence="25" key="3">
    <citation type="submission" date="2025-09" db="UniProtKB">
        <authorList>
            <consortium name="Ensembl"/>
        </authorList>
    </citation>
    <scope>IDENTIFICATION</scope>
</reference>
<evidence type="ECO:0000256" key="3">
    <source>
        <dbReference type="ARBA" id="ARBA00005254"/>
    </source>
</evidence>
<evidence type="ECO:0000256" key="24">
    <source>
        <dbReference type="RuleBase" id="RU003707"/>
    </source>
</evidence>
<dbReference type="InterPro" id="IPR001753">
    <property type="entry name" value="Enoyl-CoA_hydra/iso"/>
</dbReference>
<dbReference type="GeneID" id="108432843"/>
<dbReference type="InterPro" id="IPR018376">
    <property type="entry name" value="Enoyl-CoA_hyd/isom_CS"/>
</dbReference>
<keyword evidence="10" id="KW-0496">Mitochondrion</keyword>
<dbReference type="AlphaFoldDB" id="A0A3B4D228"/>
<dbReference type="GO" id="GO:0004165">
    <property type="term" value="F:delta(3)-delta(2)-enoyl-CoA isomerase activity"/>
    <property type="evidence" value="ECO:0007669"/>
    <property type="project" value="UniProtKB-EC"/>
</dbReference>
<keyword evidence="26" id="KW-1185">Reference proteome</keyword>
<comment type="subunit">
    <text evidence="4">Homotrimer.</text>
</comment>
<dbReference type="PANTHER" id="PTHR11941">
    <property type="entry name" value="ENOYL-COA HYDRATASE-RELATED"/>
    <property type="match status" value="1"/>
</dbReference>
<evidence type="ECO:0000256" key="5">
    <source>
        <dbReference type="ARBA" id="ARBA00012064"/>
    </source>
</evidence>
<evidence type="ECO:0000256" key="15">
    <source>
        <dbReference type="ARBA" id="ARBA00051293"/>
    </source>
</evidence>
<evidence type="ECO:0000256" key="14">
    <source>
        <dbReference type="ARBA" id="ARBA00050938"/>
    </source>
</evidence>
<accession>A0A3B4D228</accession>
<protein>
    <recommendedName>
        <fullName evidence="19">Enoyl-CoA delta isomerase 1, mitochondrial</fullName>
        <ecNumber evidence="5">5.3.3.8</ecNumber>
    </recommendedName>
    <alternativeName>
        <fullName evidence="23">3,2-trans-enoyl-CoA isomerase</fullName>
    </alternativeName>
    <alternativeName>
        <fullName evidence="20 21">Delta(3),Delta(2)-enoyl-CoA isomerase</fullName>
    </alternativeName>
    <alternativeName>
        <fullName evidence="22">Dodecenoyl-CoA isomerase</fullName>
    </alternativeName>
</protein>
<evidence type="ECO:0000256" key="7">
    <source>
        <dbReference type="ARBA" id="ARBA00022946"/>
    </source>
</evidence>
<evidence type="ECO:0000256" key="13">
    <source>
        <dbReference type="ARBA" id="ARBA00036336"/>
    </source>
</evidence>
<keyword evidence="6" id="KW-0276">Fatty acid metabolism</keyword>
<name>A0A3B4D228_PYGNA</name>
<evidence type="ECO:0000256" key="2">
    <source>
        <dbReference type="ARBA" id="ARBA00005005"/>
    </source>
</evidence>
<reference evidence="25" key="2">
    <citation type="submission" date="2025-08" db="UniProtKB">
        <authorList>
            <consortium name="Ensembl"/>
        </authorList>
    </citation>
    <scope>IDENTIFICATION</scope>
</reference>
<comment type="catalytic activity">
    <reaction evidence="12">
        <text>a (3E)-enoyl-CoA = a 4-saturated (2E)-enoyl-CoA</text>
        <dbReference type="Rhea" id="RHEA:45228"/>
        <dbReference type="ChEBI" id="CHEBI:58521"/>
        <dbReference type="ChEBI" id="CHEBI:85097"/>
        <dbReference type="EC" id="5.3.3.8"/>
    </reaction>
    <physiologicalReaction direction="left-to-right" evidence="12">
        <dbReference type="Rhea" id="RHEA:45229"/>
    </physiologicalReaction>
</comment>
<evidence type="ECO:0000256" key="20">
    <source>
        <dbReference type="ARBA" id="ARBA00076241"/>
    </source>
</evidence>
<comment type="catalytic activity">
    <reaction evidence="16">
        <text>(3Z)-dodecenoyl-CoA = (2E)-dodecenoyl-CoA</text>
        <dbReference type="Rhea" id="RHEA:23716"/>
        <dbReference type="ChEBI" id="CHEBI:57330"/>
        <dbReference type="ChEBI" id="CHEBI:58543"/>
        <dbReference type="EC" id="5.3.3.8"/>
    </reaction>
    <physiologicalReaction direction="left-to-right" evidence="16">
        <dbReference type="Rhea" id="RHEA:23717"/>
    </physiologicalReaction>
</comment>
<comment type="catalytic activity">
    <reaction evidence="17">
        <text>(3Z)-octenoyl-CoA = (2E)-octenoyl-CoA</text>
        <dbReference type="Rhea" id="RHEA:46044"/>
        <dbReference type="ChEBI" id="CHEBI:62242"/>
        <dbReference type="ChEBI" id="CHEBI:85640"/>
    </reaction>
    <physiologicalReaction direction="left-to-right" evidence="17">
        <dbReference type="Rhea" id="RHEA:46045"/>
    </physiologicalReaction>
</comment>
<dbReference type="Gene3D" id="6.10.250.170">
    <property type="match status" value="1"/>
</dbReference>
<evidence type="ECO:0000256" key="17">
    <source>
        <dbReference type="ARBA" id="ARBA00052542"/>
    </source>
</evidence>
<dbReference type="STRING" id="42514.ENSPNAP00000017126"/>
<dbReference type="GeneTree" id="ENSGT00390000005678"/>
<organism evidence="25 26">
    <name type="scientific">Pygocentrus nattereri</name>
    <name type="common">Red-bellied piranha</name>
    <dbReference type="NCBI Taxonomy" id="42514"/>
    <lineage>
        <taxon>Eukaryota</taxon>
        <taxon>Metazoa</taxon>
        <taxon>Chordata</taxon>
        <taxon>Craniata</taxon>
        <taxon>Vertebrata</taxon>
        <taxon>Euteleostomi</taxon>
        <taxon>Actinopterygii</taxon>
        <taxon>Neopterygii</taxon>
        <taxon>Teleostei</taxon>
        <taxon>Ostariophysi</taxon>
        <taxon>Characiformes</taxon>
        <taxon>Characoidei</taxon>
        <taxon>Pygocentrus</taxon>
    </lineage>
</organism>
<dbReference type="Gene3D" id="3.90.226.10">
    <property type="entry name" value="2-enoyl-CoA Hydratase, Chain A, domain 1"/>
    <property type="match status" value="1"/>
</dbReference>
<dbReference type="SUPFAM" id="SSF52096">
    <property type="entry name" value="ClpP/crotonase"/>
    <property type="match status" value="1"/>
</dbReference>
<dbReference type="InterPro" id="IPR029045">
    <property type="entry name" value="ClpP/crotonase-like_dom_sf"/>
</dbReference>
<evidence type="ECO:0000256" key="22">
    <source>
        <dbReference type="ARBA" id="ARBA00082088"/>
    </source>
</evidence>
<comment type="catalytic activity">
    <reaction evidence="15">
        <text>(2E)-tetradecenoyl-CoA = (3Z)-tetradecenoyl-CoA</text>
        <dbReference type="Rhea" id="RHEA:29847"/>
        <dbReference type="ChEBI" id="CHEBI:61405"/>
        <dbReference type="ChEBI" id="CHEBI:61968"/>
    </reaction>
    <physiologicalReaction direction="right-to-left" evidence="15">
        <dbReference type="Rhea" id="RHEA:29849"/>
    </physiologicalReaction>
</comment>
<comment type="similarity">
    <text evidence="3 24">Belongs to the enoyl-CoA hydratase/isomerase family.</text>
</comment>
<keyword evidence="11" id="KW-0413">Isomerase</keyword>
<comment type="catalytic activity">
    <reaction evidence="13">
        <text>(3Z)-hexenoyl-CoA = (2E)-hexenoyl-CoA</text>
        <dbReference type="Rhea" id="RHEA:45748"/>
        <dbReference type="ChEBI" id="CHEBI:62077"/>
        <dbReference type="ChEBI" id="CHEBI:85415"/>
    </reaction>
    <physiologicalReaction direction="left-to-right" evidence="13">
        <dbReference type="Rhea" id="RHEA:45749"/>
    </physiologicalReaction>
</comment>
<comment type="function">
    <text evidence="18">Key enzyme of fatty acid beta-oxidation. Able to isomerize both 3-cis (3Z) and 3-trans (3E) double bonds into the 2-trans (2E) form in a range of enoyl-CoA species, with a preference for (3Z)-enoyl-CoAs over (3E)-enoyl-CoAs. The catalytic efficiency of this enzyme is not affected by the fatty acyl chain length.</text>
</comment>
<evidence type="ECO:0000256" key="12">
    <source>
        <dbReference type="ARBA" id="ARBA00035949"/>
    </source>
</evidence>
<sequence>MATLLRKAARVSLSGSLLSAGGRPGRLYALSYFGSNSRNSSTSSKVKVDLDNSSGIAVVKFQGPPVNSMGMDFLTEMAIGLDKLELDKNCRGIILTSAVPKVFSAGLDIMDMYGKTLEHYELFWRSVQDLWLKLYSSSKIMIAAINGASPAGGCLMALSCDYRILADNPRYKIGLNEAQLGIVAPFWFKDSMVNTVGYRIAEESIQFGVMYSPADALKIGLVDQVVPEDKVLSTAKEKMEKWFDIPDHARQISKSMMRKPTIDRMLANRETDIKNFVGFISKDSIQKSLEMYMAMLKMKKG</sequence>
<evidence type="ECO:0000256" key="10">
    <source>
        <dbReference type="ARBA" id="ARBA00023128"/>
    </source>
</evidence>
<dbReference type="Ensembl" id="ENSPNAT00000025792.2">
    <property type="protein sequence ID" value="ENSPNAP00000017126.1"/>
    <property type="gene ID" value="ENSPNAG00000023319.2"/>
</dbReference>
<dbReference type="OrthoDB" id="1696280at2759"/>
<evidence type="ECO:0000256" key="23">
    <source>
        <dbReference type="ARBA" id="ARBA00083575"/>
    </source>
</evidence>
<keyword evidence="9" id="KW-0443">Lipid metabolism</keyword>
<dbReference type="CTD" id="1632"/>
<dbReference type="EC" id="5.3.3.8" evidence="5"/>
<dbReference type="Pfam" id="PF00378">
    <property type="entry name" value="ECH_1"/>
    <property type="match status" value="1"/>
</dbReference>
<evidence type="ECO:0000256" key="9">
    <source>
        <dbReference type="ARBA" id="ARBA00023098"/>
    </source>
</evidence>
<evidence type="ECO:0000256" key="8">
    <source>
        <dbReference type="ARBA" id="ARBA00022990"/>
    </source>
</evidence>
<dbReference type="RefSeq" id="XP_017562446.1">
    <property type="nucleotide sequence ID" value="XM_017706957.2"/>
</dbReference>
<proteinExistence type="inferred from homology"/>
<comment type="pathway">
    <text evidence="2">Lipid metabolism; fatty acid beta-oxidation.</text>
</comment>
<dbReference type="GO" id="GO:0006635">
    <property type="term" value="P:fatty acid beta-oxidation"/>
    <property type="evidence" value="ECO:0007669"/>
    <property type="project" value="TreeGrafter"/>
</dbReference>
<evidence type="ECO:0000313" key="26">
    <source>
        <dbReference type="Proteomes" id="UP001501920"/>
    </source>
</evidence>
<reference evidence="25 26" key="1">
    <citation type="submission" date="2020-10" db="EMBL/GenBank/DDBJ databases">
        <title>Pygocentrus nattereri (red-bellied piranha) genome, fPygNat1, primary haplotype.</title>
        <authorList>
            <person name="Myers G."/>
            <person name="Meyer A."/>
            <person name="Karagic N."/>
            <person name="Pippel M."/>
            <person name="Winkler S."/>
            <person name="Tracey A."/>
            <person name="Wood J."/>
            <person name="Formenti G."/>
            <person name="Howe K."/>
            <person name="Fedrigo O."/>
            <person name="Jarvis E.D."/>
        </authorList>
    </citation>
    <scope>NUCLEOTIDE SEQUENCE [LARGE SCALE GENOMIC DNA]</scope>
</reference>
<evidence type="ECO:0000256" key="16">
    <source>
        <dbReference type="ARBA" id="ARBA00052376"/>
    </source>
</evidence>
<evidence type="ECO:0000256" key="18">
    <source>
        <dbReference type="ARBA" id="ARBA00056147"/>
    </source>
</evidence>
<dbReference type="GO" id="GO:0005759">
    <property type="term" value="C:mitochondrial matrix"/>
    <property type="evidence" value="ECO:0007669"/>
    <property type="project" value="UniProtKB-SubCell"/>
</dbReference>